<proteinExistence type="predicted"/>
<dbReference type="EMBL" id="JAZDWU010000006">
    <property type="protein sequence ID" value="KAK9998110.1"/>
    <property type="molecule type" value="Genomic_DNA"/>
</dbReference>
<dbReference type="PANTHER" id="PTHR31973">
    <property type="entry name" value="POLYPROTEIN, PUTATIVE-RELATED"/>
    <property type="match status" value="1"/>
</dbReference>
<protein>
    <recommendedName>
        <fullName evidence="1">Transposase MuDR plant domain-containing protein</fullName>
    </recommendedName>
</protein>
<keyword evidence="3" id="KW-1185">Reference proteome</keyword>
<feature type="domain" description="Transposase MuDR plant" evidence="1">
    <location>
        <begin position="19"/>
        <end position="72"/>
    </location>
</feature>
<name>A0AAW2CM59_9ROSI</name>
<evidence type="ECO:0000313" key="3">
    <source>
        <dbReference type="Proteomes" id="UP001459277"/>
    </source>
</evidence>
<dbReference type="Proteomes" id="UP001459277">
    <property type="component" value="Unassembled WGS sequence"/>
</dbReference>
<organism evidence="2 3">
    <name type="scientific">Lithocarpus litseifolius</name>
    <dbReference type="NCBI Taxonomy" id="425828"/>
    <lineage>
        <taxon>Eukaryota</taxon>
        <taxon>Viridiplantae</taxon>
        <taxon>Streptophyta</taxon>
        <taxon>Embryophyta</taxon>
        <taxon>Tracheophyta</taxon>
        <taxon>Spermatophyta</taxon>
        <taxon>Magnoliopsida</taxon>
        <taxon>eudicotyledons</taxon>
        <taxon>Gunneridae</taxon>
        <taxon>Pentapetalae</taxon>
        <taxon>rosids</taxon>
        <taxon>fabids</taxon>
        <taxon>Fagales</taxon>
        <taxon>Fagaceae</taxon>
        <taxon>Lithocarpus</taxon>
    </lineage>
</organism>
<evidence type="ECO:0000259" key="1">
    <source>
        <dbReference type="Pfam" id="PF03108"/>
    </source>
</evidence>
<dbReference type="PANTHER" id="PTHR31973:SF195">
    <property type="entry name" value="MUDR FAMILY TRANSPOSASE"/>
    <property type="match status" value="1"/>
</dbReference>
<reference evidence="2 3" key="1">
    <citation type="submission" date="2024-01" db="EMBL/GenBank/DDBJ databases">
        <title>A telomere-to-telomere, gap-free genome of sweet tea (Lithocarpus litseifolius).</title>
        <authorList>
            <person name="Zhou J."/>
        </authorList>
    </citation>
    <scope>NUCLEOTIDE SEQUENCE [LARGE SCALE GENOMIC DNA]</scope>
    <source>
        <strain evidence="2">Zhou-2022a</strain>
        <tissue evidence="2">Leaf</tissue>
    </source>
</reference>
<comment type="caution">
    <text evidence="2">The sequence shown here is derived from an EMBL/GenBank/DDBJ whole genome shotgun (WGS) entry which is preliminary data.</text>
</comment>
<dbReference type="InterPro" id="IPR004332">
    <property type="entry name" value="Transposase_MuDR"/>
</dbReference>
<dbReference type="AlphaFoldDB" id="A0AAW2CM59"/>
<accession>A0AAW2CM59</accession>
<sequence>MRAMDSDYQLDDDEVLDDDEDELQAAVKHYHIKRNQTFSVKESDPTCWSIRCKHCSWRLQACFRATHGLFKVRKYNGLHTCTESTLTQDHKQSDTHVIEKELRDVVKNDPTIKISSLQQTLYNKYQYQPSYFKVWEAKEKAIGKAFGDWDKAYQLLPK</sequence>
<gene>
    <name evidence="2" type="ORF">SO802_017713</name>
</gene>
<dbReference type="Pfam" id="PF03108">
    <property type="entry name" value="DBD_Tnp_Mut"/>
    <property type="match status" value="1"/>
</dbReference>
<evidence type="ECO:0000313" key="2">
    <source>
        <dbReference type="EMBL" id="KAK9998110.1"/>
    </source>
</evidence>